<evidence type="ECO:0000313" key="1">
    <source>
        <dbReference type="EMBL" id="KAJ0042870.1"/>
    </source>
</evidence>
<reference evidence="2" key="1">
    <citation type="journal article" date="2023" name="G3 (Bethesda)">
        <title>Genome assembly and association tests identify interacting loci associated with vigor, precocity, and sex in interspecific pistachio rootstocks.</title>
        <authorList>
            <person name="Palmer W."/>
            <person name="Jacygrad E."/>
            <person name="Sagayaradj S."/>
            <person name="Cavanaugh K."/>
            <person name="Han R."/>
            <person name="Bertier L."/>
            <person name="Beede B."/>
            <person name="Kafkas S."/>
            <person name="Golino D."/>
            <person name="Preece J."/>
            <person name="Michelmore R."/>
        </authorList>
    </citation>
    <scope>NUCLEOTIDE SEQUENCE [LARGE SCALE GENOMIC DNA]</scope>
</reference>
<dbReference type="Proteomes" id="UP001163603">
    <property type="component" value="Chromosome 4"/>
</dbReference>
<dbReference type="EMBL" id="CM047739">
    <property type="protein sequence ID" value="KAJ0042870.1"/>
    <property type="molecule type" value="Genomic_DNA"/>
</dbReference>
<proteinExistence type="predicted"/>
<comment type="caution">
    <text evidence="1">The sequence shown here is derived from an EMBL/GenBank/DDBJ whole genome shotgun (WGS) entry which is preliminary data.</text>
</comment>
<evidence type="ECO:0000313" key="2">
    <source>
        <dbReference type="Proteomes" id="UP001163603"/>
    </source>
</evidence>
<keyword evidence="2" id="KW-1185">Reference proteome</keyword>
<accession>A0ACC0YZ13</accession>
<protein>
    <submittedName>
        <fullName evidence="1">Uncharacterized protein</fullName>
    </submittedName>
</protein>
<sequence>MGLNDAYSIVRSQILLMSVENMSQLLIWHDEVVVDLVKDCCIMDGC</sequence>
<name>A0ACC0YZ13_9ROSI</name>
<organism evidence="1 2">
    <name type="scientific">Pistacia integerrima</name>
    <dbReference type="NCBI Taxonomy" id="434235"/>
    <lineage>
        <taxon>Eukaryota</taxon>
        <taxon>Viridiplantae</taxon>
        <taxon>Streptophyta</taxon>
        <taxon>Embryophyta</taxon>
        <taxon>Tracheophyta</taxon>
        <taxon>Spermatophyta</taxon>
        <taxon>Magnoliopsida</taxon>
        <taxon>eudicotyledons</taxon>
        <taxon>Gunneridae</taxon>
        <taxon>Pentapetalae</taxon>
        <taxon>rosids</taxon>
        <taxon>malvids</taxon>
        <taxon>Sapindales</taxon>
        <taxon>Anacardiaceae</taxon>
        <taxon>Pistacia</taxon>
    </lineage>
</organism>
<gene>
    <name evidence="1" type="ORF">Pint_17536</name>
</gene>